<dbReference type="SUPFAM" id="SSF46785">
    <property type="entry name" value="Winged helix' DNA-binding domain"/>
    <property type="match status" value="1"/>
</dbReference>
<sequence>MILKEFLEDVSPKNSLLKTMYRTIYEHGPISRADILEKVKAKQTTVARFIEELLENGFIQERGLGKSSGGRPPVLYHIDTTKGYIIGVDLSRSHTKILLFDLAFNQIDASSVIMTFAHTPEQVFSYIIEVIARFMTKHGFTVDELLGIGVGSVGPLNREKGIILQPEAFLAPGWKNIDVAALLCKVYPVRIMLENGANTAALGEYTYAKVPYKNVLYCISGAGLRCGMIANGQIMHMRSGDANAYGHTVIQVDGLRCSCGNQGCLAAYVSFGYIIEEVKRKAGFSASSLLQDGQNKDSLSIYQIIRAANEGDHVANEVLMKSAYYYGVGIANLVNSLHPELVIVNSAIVYEVPSYYAKIVETASQYIYGTEREDTKFSPGLLQSNAAATGAAIMIFQSFLQ</sequence>
<dbReference type="STRING" id="47500.AF333_11525"/>
<keyword evidence="3" id="KW-0859">Xylose metabolism</keyword>
<dbReference type="SUPFAM" id="SSF53067">
    <property type="entry name" value="Actin-like ATPase domain"/>
    <property type="match status" value="1"/>
</dbReference>
<dbReference type="PANTHER" id="PTHR18964:SF149">
    <property type="entry name" value="BIFUNCTIONAL UDP-N-ACETYLGLUCOSAMINE 2-EPIMERASE_N-ACETYLMANNOSAMINE KINASE"/>
    <property type="match status" value="1"/>
</dbReference>
<dbReference type="GO" id="GO:0042732">
    <property type="term" value="P:D-xylose metabolic process"/>
    <property type="evidence" value="ECO:0007669"/>
    <property type="project" value="UniProtKB-KW"/>
</dbReference>
<feature type="domain" description="HTH marR-type" evidence="4">
    <location>
        <begin position="22"/>
        <end position="60"/>
    </location>
</feature>
<evidence type="ECO:0000256" key="3">
    <source>
        <dbReference type="ARBA" id="ARBA00022629"/>
    </source>
</evidence>
<gene>
    <name evidence="5" type="ORF">AF333_11525</name>
    <name evidence="6" type="ORF">SAMN04487909_113133</name>
</gene>
<dbReference type="GO" id="GO:0016301">
    <property type="term" value="F:kinase activity"/>
    <property type="evidence" value="ECO:0007669"/>
    <property type="project" value="UniProtKB-KW"/>
</dbReference>
<dbReference type="Pfam" id="PF01047">
    <property type="entry name" value="MarR"/>
    <property type="match status" value="1"/>
</dbReference>
<dbReference type="Proteomes" id="UP000037269">
    <property type="component" value="Unassembled WGS sequence"/>
</dbReference>
<dbReference type="Gene3D" id="3.30.420.40">
    <property type="match status" value="2"/>
</dbReference>
<dbReference type="InterPro" id="IPR036388">
    <property type="entry name" value="WH-like_DNA-bd_sf"/>
</dbReference>
<proteinExistence type="inferred from homology"/>
<evidence type="ECO:0000313" key="5">
    <source>
        <dbReference type="EMBL" id="KON96023.1"/>
    </source>
</evidence>
<dbReference type="GO" id="GO:0003700">
    <property type="term" value="F:DNA-binding transcription factor activity"/>
    <property type="evidence" value="ECO:0007669"/>
    <property type="project" value="InterPro"/>
</dbReference>
<dbReference type="EMBL" id="LGUG01000004">
    <property type="protein sequence ID" value="KON96023.1"/>
    <property type="molecule type" value="Genomic_DNA"/>
</dbReference>
<dbReference type="RefSeq" id="WP_043064442.1">
    <property type="nucleotide sequence ID" value="NZ_BJOA01000150.1"/>
</dbReference>
<keyword evidence="3" id="KW-0119">Carbohydrate metabolism</keyword>
<dbReference type="AlphaFoldDB" id="A0A0D1XVP1"/>
<dbReference type="Pfam" id="PF00480">
    <property type="entry name" value="ROK"/>
    <property type="match status" value="1"/>
</dbReference>
<organism evidence="5 7">
    <name type="scientific">Aneurinibacillus migulanus</name>
    <name type="common">Bacillus migulanus</name>
    <dbReference type="NCBI Taxonomy" id="47500"/>
    <lineage>
        <taxon>Bacteria</taxon>
        <taxon>Bacillati</taxon>
        <taxon>Bacillota</taxon>
        <taxon>Bacilli</taxon>
        <taxon>Bacillales</taxon>
        <taxon>Paenibacillaceae</taxon>
        <taxon>Aneurinibacillus group</taxon>
        <taxon>Aneurinibacillus</taxon>
    </lineage>
</organism>
<comment type="function">
    <text evidence="1">Transcriptional repressor of xylose-utilizing enzymes.</text>
</comment>
<dbReference type="Proteomes" id="UP000182836">
    <property type="component" value="Unassembled WGS sequence"/>
</dbReference>
<dbReference type="InterPro" id="IPR000600">
    <property type="entry name" value="ROK"/>
</dbReference>
<dbReference type="PANTHER" id="PTHR18964">
    <property type="entry name" value="ROK (REPRESSOR, ORF, KINASE) FAMILY"/>
    <property type="match status" value="1"/>
</dbReference>
<keyword evidence="7" id="KW-1185">Reference proteome</keyword>
<accession>A0A0D1XVP1</accession>
<evidence type="ECO:0000256" key="1">
    <source>
        <dbReference type="ARBA" id="ARBA00002486"/>
    </source>
</evidence>
<dbReference type="GeneID" id="42305812"/>
<name>A0A0D1XVP1_ANEMI</name>
<dbReference type="OrthoDB" id="9796533at2"/>
<evidence type="ECO:0000313" key="7">
    <source>
        <dbReference type="Proteomes" id="UP000037269"/>
    </source>
</evidence>
<dbReference type="InterPro" id="IPR043129">
    <property type="entry name" value="ATPase_NBD"/>
</dbReference>
<dbReference type="Gene3D" id="1.10.10.10">
    <property type="entry name" value="Winged helix-like DNA-binding domain superfamily/Winged helix DNA-binding domain"/>
    <property type="match status" value="1"/>
</dbReference>
<dbReference type="InterPro" id="IPR000835">
    <property type="entry name" value="HTH_MarR-typ"/>
</dbReference>
<keyword evidence="6" id="KW-0808">Transferase</keyword>
<comment type="similarity">
    <text evidence="2">Belongs to the ROK (NagC/XylR) family.</text>
</comment>
<reference evidence="6 8" key="2">
    <citation type="submission" date="2016-10" db="EMBL/GenBank/DDBJ databases">
        <authorList>
            <person name="de Groot N.N."/>
        </authorList>
    </citation>
    <scope>NUCLEOTIDE SEQUENCE [LARGE SCALE GENOMIC DNA]</scope>
    <source>
        <strain evidence="6 8">DSM 2895</strain>
    </source>
</reference>
<evidence type="ECO:0000313" key="6">
    <source>
        <dbReference type="EMBL" id="SDJ20288.1"/>
    </source>
</evidence>
<protein>
    <submittedName>
        <fullName evidence="6">Sugar kinase of the NBD/HSP70 family, may contain an N-terminal HTH domain</fullName>
    </submittedName>
</protein>
<evidence type="ECO:0000313" key="8">
    <source>
        <dbReference type="Proteomes" id="UP000182836"/>
    </source>
</evidence>
<dbReference type="InterPro" id="IPR036390">
    <property type="entry name" value="WH_DNA-bd_sf"/>
</dbReference>
<reference evidence="5 7" key="1">
    <citation type="submission" date="2015-07" db="EMBL/GenBank/DDBJ databases">
        <title>Fjat-14205 dsm 2895.</title>
        <authorList>
            <person name="Liu B."/>
            <person name="Wang J."/>
            <person name="Zhu Y."/>
            <person name="Liu G."/>
            <person name="Chen Q."/>
            <person name="Chen Z."/>
            <person name="Lan J."/>
            <person name="Che J."/>
            <person name="Ge C."/>
            <person name="Shi H."/>
            <person name="Pan Z."/>
            <person name="Liu X."/>
        </authorList>
    </citation>
    <scope>NUCLEOTIDE SEQUENCE [LARGE SCALE GENOMIC DNA]</scope>
    <source>
        <strain evidence="5 7">DSM 2895</strain>
    </source>
</reference>
<dbReference type="EMBL" id="FNED01000013">
    <property type="protein sequence ID" value="SDJ20288.1"/>
    <property type="molecule type" value="Genomic_DNA"/>
</dbReference>
<evidence type="ECO:0000256" key="2">
    <source>
        <dbReference type="ARBA" id="ARBA00006479"/>
    </source>
</evidence>
<dbReference type="PATRIC" id="fig|47500.8.peg.2567"/>
<keyword evidence="6" id="KW-0418">Kinase</keyword>
<evidence type="ECO:0000259" key="4">
    <source>
        <dbReference type="Pfam" id="PF01047"/>
    </source>
</evidence>